<proteinExistence type="predicted"/>
<dbReference type="PIRSF" id="PIRSF015626">
    <property type="entry name" value="FdhD"/>
    <property type="match status" value="1"/>
</dbReference>
<dbReference type="EMBL" id="FQZU01000012">
    <property type="protein sequence ID" value="SHJ79889.1"/>
    <property type="molecule type" value="Genomic_DNA"/>
</dbReference>
<protein>
    <submittedName>
        <fullName evidence="1">FdhD protein</fullName>
    </submittedName>
</protein>
<dbReference type="PANTHER" id="PTHR30592:SF4">
    <property type="entry name" value="SULFUR CARRIER PROTEIN FDHD"/>
    <property type="match status" value="1"/>
</dbReference>
<dbReference type="SUPFAM" id="SSF53927">
    <property type="entry name" value="Cytidine deaminase-like"/>
    <property type="match status" value="1"/>
</dbReference>
<sequence length="267" mass="29187">MEHFKRTFSIPRLDPGKSSREDLDLIREMPLTVSVNGLVLAATMRTPGLEKAQAAGLCLGDGILASREDLLGFQGDASEKSAHVQVRVSREAFQRAQNLAEERGKDQPFPPGATDEDIADLLSSQIAPFTTDQPLVDRLKAHEHAQAIWSKQHIHHITRSAHASFVFDRSLNPLSMAEDVGRHNALDKALGAVFLDGKAAQAEVVIVSCRMNKDVVRKCANARIPVVFSISRPTTTAVLMARKLNMTLALSTRDGGVYVFSGRERIG</sequence>
<dbReference type="InterPro" id="IPR016193">
    <property type="entry name" value="Cytidine_deaminase-like"/>
</dbReference>
<dbReference type="RefSeq" id="WP_073475835.1">
    <property type="nucleotide sequence ID" value="NZ_FQZU01000012.1"/>
</dbReference>
<dbReference type="AlphaFoldDB" id="A0A1M6M8V3"/>
<evidence type="ECO:0000313" key="1">
    <source>
        <dbReference type="EMBL" id="SHJ79889.1"/>
    </source>
</evidence>
<organism evidence="1 2">
    <name type="scientific">Desulfatibacillum alkenivorans DSM 16219</name>
    <dbReference type="NCBI Taxonomy" id="1121393"/>
    <lineage>
        <taxon>Bacteria</taxon>
        <taxon>Pseudomonadati</taxon>
        <taxon>Thermodesulfobacteriota</taxon>
        <taxon>Desulfobacteria</taxon>
        <taxon>Desulfobacterales</taxon>
        <taxon>Desulfatibacillaceae</taxon>
        <taxon>Desulfatibacillum</taxon>
    </lineage>
</organism>
<name>A0A1M6M8V3_9BACT</name>
<dbReference type="OrthoDB" id="3197277at2"/>
<dbReference type="Gene3D" id="3.10.20.10">
    <property type="match status" value="1"/>
</dbReference>
<keyword evidence="2" id="KW-1185">Reference proteome</keyword>
<dbReference type="Proteomes" id="UP000183994">
    <property type="component" value="Unassembled WGS sequence"/>
</dbReference>
<dbReference type="STRING" id="1121393.SAMN02745216_02280"/>
<dbReference type="PANTHER" id="PTHR30592">
    <property type="entry name" value="FORMATE DEHYDROGENASE"/>
    <property type="match status" value="1"/>
</dbReference>
<dbReference type="InterPro" id="IPR003786">
    <property type="entry name" value="FdhD"/>
</dbReference>
<accession>A0A1M6M8V3</accession>
<dbReference type="Gene3D" id="3.40.140.10">
    <property type="entry name" value="Cytidine Deaminase, domain 2"/>
    <property type="match status" value="1"/>
</dbReference>
<reference evidence="2" key="1">
    <citation type="submission" date="2016-11" db="EMBL/GenBank/DDBJ databases">
        <authorList>
            <person name="Varghese N."/>
            <person name="Submissions S."/>
        </authorList>
    </citation>
    <scope>NUCLEOTIDE SEQUENCE [LARGE SCALE GENOMIC DNA]</scope>
    <source>
        <strain evidence="2">DSM 16219</strain>
    </source>
</reference>
<gene>
    <name evidence="1" type="ORF">SAMN02745216_02280</name>
</gene>
<evidence type="ECO:0000313" key="2">
    <source>
        <dbReference type="Proteomes" id="UP000183994"/>
    </source>
</evidence>
<dbReference type="Pfam" id="PF02634">
    <property type="entry name" value="FdhD-NarQ"/>
    <property type="match status" value="1"/>
</dbReference>
<dbReference type="GO" id="GO:0016783">
    <property type="term" value="F:sulfurtransferase activity"/>
    <property type="evidence" value="ECO:0007669"/>
    <property type="project" value="InterPro"/>
</dbReference>